<dbReference type="EMBL" id="CAJNOJ010000030">
    <property type="protein sequence ID" value="CAF0889054.1"/>
    <property type="molecule type" value="Genomic_DNA"/>
</dbReference>
<dbReference type="Proteomes" id="UP000663852">
    <property type="component" value="Unassembled WGS sequence"/>
</dbReference>
<feature type="region of interest" description="Disordered" evidence="1">
    <location>
        <begin position="1"/>
        <end position="57"/>
    </location>
</feature>
<dbReference type="AlphaFoldDB" id="A0A815VWA4"/>
<feature type="compositionally biased region" description="Low complexity" evidence="1">
    <location>
        <begin position="28"/>
        <end position="57"/>
    </location>
</feature>
<name>A0A815VWA4_ADIRI</name>
<proteinExistence type="predicted"/>
<organism evidence="3 4">
    <name type="scientific">Adineta ricciae</name>
    <name type="common">Rotifer</name>
    <dbReference type="NCBI Taxonomy" id="249248"/>
    <lineage>
        <taxon>Eukaryota</taxon>
        <taxon>Metazoa</taxon>
        <taxon>Spiralia</taxon>
        <taxon>Gnathifera</taxon>
        <taxon>Rotifera</taxon>
        <taxon>Eurotatoria</taxon>
        <taxon>Bdelloidea</taxon>
        <taxon>Adinetida</taxon>
        <taxon>Adinetidae</taxon>
        <taxon>Adineta</taxon>
    </lineage>
</organism>
<evidence type="ECO:0000256" key="1">
    <source>
        <dbReference type="SAM" id="MobiDB-lite"/>
    </source>
</evidence>
<evidence type="ECO:0000313" key="3">
    <source>
        <dbReference type="EMBL" id="CAF1538135.1"/>
    </source>
</evidence>
<gene>
    <name evidence="2" type="ORF">EDS130_LOCUS9185</name>
    <name evidence="3" type="ORF">XAT740_LOCUS41978</name>
</gene>
<reference evidence="3" key="1">
    <citation type="submission" date="2021-02" db="EMBL/GenBank/DDBJ databases">
        <authorList>
            <person name="Nowell W R."/>
        </authorList>
    </citation>
    <scope>NUCLEOTIDE SEQUENCE</scope>
</reference>
<dbReference type="OrthoDB" id="10044011at2759"/>
<accession>A0A815VWA4</accession>
<evidence type="ECO:0000313" key="2">
    <source>
        <dbReference type="EMBL" id="CAF0889054.1"/>
    </source>
</evidence>
<sequence>MNNNRKSPSNQQRVKASHAISVPHSNRMRSNSSMGSSYSKKTNSHTTSPTALSASSSPAVPLFYSNVYADPPECSALPQPPESWYLTTVDEVPTSKIIEEIKEKPQEKSTRKPNYKKNHKGFYNPFYNSARNYNKFPASYISVKA</sequence>
<dbReference type="EMBL" id="CAJNOR010004971">
    <property type="protein sequence ID" value="CAF1538135.1"/>
    <property type="molecule type" value="Genomic_DNA"/>
</dbReference>
<comment type="caution">
    <text evidence="3">The sequence shown here is derived from an EMBL/GenBank/DDBJ whole genome shotgun (WGS) entry which is preliminary data.</text>
</comment>
<feature type="compositionally biased region" description="Polar residues" evidence="1">
    <location>
        <begin position="1"/>
        <end position="14"/>
    </location>
</feature>
<protein>
    <submittedName>
        <fullName evidence="3">Uncharacterized protein</fullName>
    </submittedName>
</protein>
<dbReference type="Proteomes" id="UP000663828">
    <property type="component" value="Unassembled WGS sequence"/>
</dbReference>
<evidence type="ECO:0000313" key="4">
    <source>
        <dbReference type="Proteomes" id="UP000663828"/>
    </source>
</evidence>
<keyword evidence="4" id="KW-1185">Reference proteome</keyword>